<sequence>MKGDSNRIPTVAMAVAAGFGVANLYYNQPMLALIAQSFPFSKIALLIPSATQLGYVLGLVLFLPLGDLVDRRRLIVVQFVLLALALIAAATAPTAILLLGASFLVGATSSVAQQIVPFAASLANDSNRGTIVGRVMSGVLCGILLGRTVAGFVATWFGWHATFFLAVPAMLAAGALMAARLPTRPPLETIRYPKALASLADLWEEEPVLRRAALTQGALFGSFSVFWTVLSLHLQEPMFKLGADAAGLFALLGVVGITAAPWSGHIADRRGPTLVVQIGVLITVLAWIPFALWNSILGMIVGVMVLDFGVQSAVVSNQHKIYALRPEARSRVNTIFMSGIFIGGAVGSAFGGTVYKLAGWFPTCLFGAAMASIALCLQTLGKPDPNPPSPA</sequence>
<feature type="transmembrane region" description="Helical" evidence="4">
    <location>
        <begin position="360"/>
        <end position="380"/>
    </location>
</feature>
<dbReference type="Pfam" id="PF07690">
    <property type="entry name" value="MFS_1"/>
    <property type="match status" value="1"/>
</dbReference>
<dbReference type="PANTHER" id="PTHR42910">
    <property type="entry name" value="TRANSPORTER SCO4007-RELATED"/>
    <property type="match status" value="1"/>
</dbReference>
<evidence type="ECO:0000256" key="4">
    <source>
        <dbReference type="SAM" id="Phobius"/>
    </source>
</evidence>
<feature type="transmembrane region" description="Helical" evidence="4">
    <location>
        <begin position="217"/>
        <end position="235"/>
    </location>
</feature>
<feature type="transmembrane region" description="Helical" evidence="4">
    <location>
        <begin position="241"/>
        <end position="262"/>
    </location>
</feature>
<dbReference type="InterPro" id="IPR011701">
    <property type="entry name" value="MFS"/>
</dbReference>
<keyword evidence="7" id="KW-1185">Reference proteome</keyword>
<dbReference type="Gene3D" id="1.20.1250.20">
    <property type="entry name" value="MFS general substrate transporter like domains"/>
    <property type="match status" value="1"/>
</dbReference>
<accession>A0ABP3QC46</accession>
<keyword evidence="3 4" id="KW-0472">Membrane</keyword>
<gene>
    <name evidence="6" type="ORF">GCM10008942_37500</name>
</gene>
<feature type="transmembrane region" description="Helical" evidence="4">
    <location>
        <begin position="335"/>
        <end position="354"/>
    </location>
</feature>
<proteinExistence type="predicted"/>
<evidence type="ECO:0000256" key="2">
    <source>
        <dbReference type="ARBA" id="ARBA00022989"/>
    </source>
</evidence>
<keyword evidence="2 4" id="KW-1133">Transmembrane helix</keyword>
<dbReference type="InterPro" id="IPR036259">
    <property type="entry name" value="MFS_trans_sf"/>
</dbReference>
<feature type="transmembrane region" description="Helical" evidence="4">
    <location>
        <begin position="7"/>
        <end position="26"/>
    </location>
</feature>
<evidence type="ECO:0000256" key="1">
    <source>
        <dbReference type="ARBA" id="ARBA00022692"/>
    </source>
</evidence>
<dbReference type="Proteomes" id="UP001499951">
    <property type="component" value="Unassembled WGS sequence"/>
</dbReference>
<evidence type="ECO:0000256" key="3">
    <source>
        <dbReference type="ARBA" id="ARBA00023136"/>
    </source>
</evidence>
<feature type="transmembrane region" description="Helical" evidence="4">
    <location>
        <begin position="135"/>
        <end position="157"/>
    </location>
</feature>
<keyword evidence="1 4" id="KW-0812">Transmembrane</keyword>
<feature type="transmembrane region" description="Helical" evidence="4">
    <location>
        <begin position="38"/>
        <end position="63"/>
    </location>
</feature>
<dbReference type="CDD" id="cd17324">
    <property type="entry name" value="MFS_NepI_like"/>
    <property type="match status" value="1"/>
</dbReference>
<feature type="transmembrane region" description="Helical" evidence="4">
    <location>
        <begin position="163"/>
        <end position="181"/>
    </location>
</feature>
<dbReference type="PROSITE" id="PS50850">
    <property type="entry name" value="MFS"/>
    <property type="match status" value="1"/>
</dbReference>
<dbReference type="EMBL" id="BAAADD010000011">
    <property type="protein sequence ID" value="GAA0585096.1"/>
    <property type="molecule type" value="Genomic_DNA"/>
</dbReference>
<name>A0ABP3QC46_9PROT</name>
<dbReference type="PANTHER" id="PTHR42910:SF1">
    <property type="entry name" value="MAJOR FACILITATOR SUPERFAMILY (MFS) PROFILE DOMAIN-CONTAINING PROTEIN"/>
    <property type="match status" value="1"/>
</dbReference>
<comment type="caution">
    <text evidence="6">The sequence shown here is derived from an EMBL/GenBank/DDBJ whole genome shotgun (WGS) entry which is preliminary data.</text>
</comment>
<dbReference type="SUPFAM" id="SSF103473">
    <property type="entry name" value="MFS general substrate transporter"/>
    <property type="match status" value="1"/>
</dbReference>
<reference evidence="7" key="1">
    <citation type="journal article" date="2019" name="Int. J. Syst. Evol. Microbiol.">
        <title>The Global Catalogue of Microorganisms (GCM) 10K type strain sequencing project: providing services to taxonomists for standard genome sequencing and annotation.</title>
        <authorList>
            <consortium name="The Broad Institute Genomics Platform"/>
            <consortium name="The Broad Institute Genome Sequencing Center for Infectious Disease"/>
            <person name="Wu L."/>
            <person name="Ma J."/>
        </authorList>
    </citation>
    <scope>NUCLEOTIDE SEQUENCE [LARGE SCALE GENOMIC DNA]</scope>
    <source>
        <strain evidence="7">JCM 15089</strain>
    </source>
</reference>
<evidence type="ECO:0000313" key="7">
    <source>
        <dbReference type="Proteomes" id="UP001499951"/>
    </source>
</evidence>
<organism evidence="6 7">
    <name type="scientific">Rhizomicrobium electricum</name>
    <dbReference type="NCBI Taxonomy" id="480070"/>
    <lineage>
        <taxon>Bacteria</taxon>
        <taxon>Pseudomonadati</taxon>
        <taxon>Pseudomonadota</taxon>
        <taxon>Alphaproteobacteria</taxon>
        <taxon>Micropepsales</taxon>
        <taxon>Micropepsaceae</taxon>
        <taxon>Rhizomicrobium</taxon>
    </lineage>
</organism>
<evidence type="ECO:0000313" key="6">
    <source>
        <dbReference type="EMBL" id="GAA0585096.1"/>
    </source>
</evidence>
<feature type="domain" description="Major facilitator superfamily (MFS) profile" evidence="5">
    <location>
        <begin position="6"/>
        <end position="386"/>
    </location>
</feature>
<dbReference type="InterPro" id="IPR020846">
    <property type="entry name" value="MFS_dom"/>
</dbReference>
<feature type="transmembrane region" description="Helical" evidence="4">
    <location>
        <begin position="274"/>
        <end position="290"/>
    </location>
</feature>
<evidence type="ECO:0000259" key="5">
    <source>
        <dbReference type="PROSITE" id="PS50850"/>
    </source>
</evidence>
<feature type="transmembrane region" description="Helical" evidence="4">
    <location>
        <begin position="75"/>
        <end position="97"/>
    </location>
</feature>
<protein>
    <submittedName>
        <fullName evidence="6">MFS transporter</fullName>
    </submittedName>
</protein>